<dbReference type="GO" id="GO:0016491">
    <property type="term" value="F:oxidoreductase activity"/>
    <property type="evidence" value="ECO:0007669"/>
    <property type="project" value="UniProtKB-KW"/>
</dbReference>
<name>A0A0M2NCY0_9FIRM</name>
<keyword evidence="2" id="KW-0479">Metal-binding</keyword>
<dbReference type="PANTHER" id="PTHR43498">
    <property type="entry name" value="FERREDOXIN:COB-COM HETERODISULFIDE REDUCTASE SUBUNIT A"/>
    <property type="match status" value="1"/>
</dbReference>
<accession>A0A0M2NCY0</accession>
<reference evidence="6 7" key="1">
    <citation type="submission" date="2015-04" db="EMBL/GenBank/DDBJ databases">
        <title>Draft genome sequence of bacteremic isolate Catabacter hongkongensis type strain HKU16T.</title>
        <authorList>
            <person name="Lau S.K."/>
            <person name="Teng J.L."/>
            <person name="Huang Y."/>
            <person name="Curreem S.O."/>
            <person name="Tsui S.K."/>
            <person name="Woo P.C."/>
        </authorList>
    </citation>
    <scope>NUCLEOTIDE SEQUENCE [LARGE SCALE GENOMIC DNA]</scope>
    <source>
        <strain evidence="6 7">HKU16</strain>
    </source>
</reference>
<dbReference type="GO" id="GO:0051539">
    <property type="term" value="F:4 iron, 4 sulfur cluster binding"/>
    <property type="evidence" value="ECO:0007669"/>
    <property type="project" value="UniProtKB-KW"/>
</dbReference>
<dbReference type="PANTHER" id="PTHR43498:SF1">
    <property type="entry name" value="COB--COM HETERODISULFIDE REDUCTASE IRON-SULFUR SUBUNIT A"/>
    <property type="match status" value="1"/>
</dbReference>
<evidence type="ECO:0000313" key="6">
    <source>
        <dbReference type="EMBL" id="KKI50078.1"/>
    </source>
</evidence>
<dbReference type="AlphaFoldDB" id="A0A0M2NCY0"/>
<dbReference type="SUPFAM" id="SSF51905">
    <property type="entry name" value="FAD/NAD(P)-binding domain"/>
    <property type="match status" value="1"/>
</dbReference>
<dbReference type="OrthoDB" id="9759982at2"/>
<dbReference type="GO" id="GO:0046872">
    <property type="term" value="F:metal ion binding"/>
    <property type="evidence" value="ECO:0007669"/>
    <property type="project" value="UniProtKB-KW"/>
</dbReference>
<evidence type="ECO:0000256" key="1">
    <source>
        <dbReference type="ARBA" id="ARBA00022485"/>
    </source>
</evidence>
<dbReference type="Gene3D" id="3.50.50.60">
    <property type="entry name" value="FAD/NAD(P)-binding domain"/>
    <property type="match status" value="1"/>
</dbReference>
<keyword evidence="4" id="KW-0408">Iron</keyword>
<protein>
    <submittedName>
        <fullName evidence="6">Putative membrane protein</fullName>
    </submittedName>
</protein>
<keyword evidence="3" id="KW-0560">Oxidoreductase</keyword>
<evidence type="ECO:0000256" key="3">
    <source>
        <dbReference type="ARBA" id="ARBA00023002"/>
    </source>
</evidence>
<dbReference type="RefSeq" id="WP_046443981.1">
    <property type="nucleotide sequence ID" value="NZ_LAYJ01000112.1"/>
</dbReference>
<dbReference type="Pfam" id="PF12831">
    <property type="entry name" value="FAD_oxidored"/>
    <property type="match status" value="1"/>
</dbReference>
<evidence type="ECO:0000256" key="4">
    <source>
        <dbReference type="ARBA" id="ARBA00023004"/>
    </source>
</evidence>
<organism evidence="6 7">
    <name type="scientific">Christensenella hongkongensis</name>
    <dbReference type="NCBI Taxonomy" id="270498"/>
    <lineage>
        <taxon>Bacteria</taxon>
        <taxon>Bacillati</taxon>
        <taxon>Bacillota</taxon>
        <taxon>Clostridia</taxon>
        <taxon>Christensenellales</taxon>
        <taxon>Christensenellaceae</taxon>
        <taxon>Christensenella</taxon>
    </lineage>
</organism>
<dbReference type="PATRIC" id="fig|270498.16.peg.1888"/>
<gene>
    <name evidence="6" type="ORF">CHK_2141</name>
</gene>
<keyword evidence="5" id="KW-0411">Iron-sulfur</keyword>
<evidence type="ECO:0000256" key="5">
    <source>
        <dbReference type="ARBA" id="ARBA00023014"/>
    </source>
</evidence>
<keyword evidence="7" id="KW-1185">Reference proteome</keyword>
<keyword evidence="1" id="KW-0004">4Fe-4S</keyword>
<dbReference type="STRING" id="270498.CHK_2141"/>
<dbReference type="InterPro" id="IPR036188">
    <property type="entry name" value="FAD/NAD-bd_sf"/>
</dbReference>
<comment type="caution">
    <text evidence="6">The sequence shown here is derived from an EMBL/GenBank/DDBJ whole genome shotgun (WGS) entry which is preliminary data.</text>
</comment>
<dbReference type="Proteomes" id="UP000034076">
    <property type="component" value="Unassembled WGS sequence"/>
</dbReference>
<dbReference type="InterPro" id="IPR039650">
    <property type="entry name" value="HdrA-like"/>
</dbReference>
<evidence type="ECO:0000256" key="2">
    <source>
        <dbReference type="ARBA" id="ARBA00022723"/>
    </source>
</evidence>
<dbReference type="EMBL" id="LAYJ01000112">
    <property type="protein sequence ID" value="KKI50078.1"/>
    <property type="molecule type" value="Genomic_DNA"/>
</dbReference>
<evidence type="ECO:0000313" key="7">
    <source>
        <dbReference type="Proteomes" id="UP000034076"/>
    </source>
</evidence>
<sequence length="479" mass="53577">MKTVFEASREVPVLYDTDVVVIGGGPAGIGAALASARNGAKTVLVEKYGCLGGNQTLTHNDNYTFVDDRIQGGIVQEIIDRLKQNKATFNSSVGCLRDNWSVGTGCIYFDEEYYKLMLEEMMEEAGVTLVYHASATKGIAEGNSLKGIFIETHEGRQAILAETVIDCTGIAHIAWQSGAAVTGEEGYPDDRFGPFKGMHMGFGYGFWMCGVDYKKFREFAEQNVDEWDYWVKGRKLFLQEKEAGRLYTPRNSTLMIEYANGRCWFIGAYQPIEKGSHPWMEKDLSDAEVDMRKQAWSIWEAFRNNVPGFEHSKIEQTPIRLLLRDGHRIVGEYTITDEDMKSAKTFDDAIACCNMPQDPFFPNASHRFIYNITPYDIPYRSMVSKDFDNLLAAGGSASMDLVTWAALRYCTPSICTGQAAGTAAALAKKLGTTVKDIDVKLVQDALHEQGMITTNKQLSPEVVEEYKLRTKTWNRGLKL</sequence>
<proteinExistence type="predicted"/>